<gene>
    <name evidence="2" type="ORF">LCGC14_1991970</name>
</gene>
<feature type="region of interest" description="Disordered" evidence="1">
    <location>
        <begin position="1"/>
        <end position="37"/>
    </location>
</feature>
<evidence type="ECO:0000313" key="2">
    <source>
        <dbReference type="EMBL" id="KKL81717.1"/>
    </source>
</evidence>
<comment type="caution">
    <text evidence="2">The sequence shown here is derived from an EMBL/GenBank/DDBJ whole genome shotgun (WGS) entry which is preliminary data.</text>
</comment>
<protein>
    <submittedName>
        <fullName evidence="2">Uncharacterized protein</fullName>
    </submittedName>
</protein>
<evidence type="ECO:0000256" key="1">
    <source>
        <dbReference type="SAM" id="MobiDB-lite"/>
    </source>
</evidence>
<dbReference type="AlphaFoldDB" id="A0A0F9I2Y2"/>
<dbReference type="EMBL" id="LAZR01022481">
    <property type="protein sequence ID" value="KKL81717.1"/>
    <property type="molecule type" value="Genomic_DNA"/>
</dbReference>
<sequence length="127" mass="14051">MPPENEPPIEIYLPDDSTLGVERRGDTRSGPLYFKGHTRVDSTPEGSYVYTWEGTVSFTPPPGSRMYEQPGGAWGASPFVLPRHGLRFGVVRTDGRLRILGHVDIQPDGTVMLAGVPEQETFIDIPR</sequence>
<proteinExistence type="predicted"/>
<organism evidence="2">
    <name type="scientific">marine sediment metagenome</name>
    <dbReference type="NCBI Taxonomy" id="412755"/>
    <lineage>
        <taxon>unclassified sequences</taxon>
        <taxon>metagenomes</taxon>
        <taxon>ecological metagenomes</taxon>
    </lineage>
</organism>
<name>A0A0F9I2Y2_9ZZZZ</name>
<reference evidence="2" key="1">
    <citation type="journal article" date="2015" name="Nature">
        <title>Complex archaea that bridge the gap between prokaryotes and eukaryotes.</title>
        <authorList>
            <person name="Spang A."/>
            <person name="Saw J.H."/>
            <person name="Jorgensen S.L."/>
            <person name="Zaremba-Niedzwiedzka K."/>
            <person name="Martijn J."/>
            <person name="Lind A.E."/>
            <person name="van Eijk R."/>
            <person name="Schleper C."/>
            <person name="Guy L."/>
            <person name="Ettema T.J."/>
        </authorList>
    </citation>
    <scope>NUCLEOTIDE SEQUENCE</scope>
</reference>
<accession>A0A0F9I2Y2</accession>